<sequence>MLSFQACYQAALLRGQKIPQQYSSLYSYQTPGGPIVEVATDDFSPYILTAYTKGPNSADWENCAAHV</sequence>
<keyword evidence="2" id="KW-1185">Reference proteome</keyword>
<protein>
    <submittedName>
        <fullName evidence="1">Uncharacterized protein</fullName>
    </submittedName>
</protein>
<evidence type="ECO:0000313" key="2">
    <source>
        <dbReference type="Proteomes" id="UP000019277"/>
    </source>
</evidence>
<reference evidence="1 2" key="1">
    <citation type="journal article" date="2014" name="Genome Announc.">
        <title>Draft Genome Sequence of the Antitrypanosomally Active Sponge-Associated Bacterium Actinokineospora sp. Strain EG49.</title>
        <authorList>
            <person name="Harjes J."/>
            <person name="Ryu T."/>
            <person name="Abdelmohsen U.R."/>
            <person name="Moitinho-Silva L."/>
            <person name="Horn H."/>
            <person name="Ravasi T."/>
            <person name="Hentschel U."/>
        </authorList>
    </citation>
    <scope>NUCLEOTIDE SEQUENCE [LARGE SCALE GENOMIC DNA]</scope>
    <source>
        <strain evidence="1 2">EG49</strain>
    </source>
</reference>
<proteinExistence type="predicted"/>
<accession>W7IZJ6</accession>
<gene>
    <name evidence="1" type="ORF">UO65_2601</name>
</gene>
<organism evidence="1 2">
    <name type="scientific">Actinokineospora spheciospongiae</name>
    <dbReference type="NCBI Taxonomy" id="909613"/>
    <lineage>
        <taxon>Bacteria</taxon>
        <taxon>Bacillati</taxon>
        <taxon>Actinomycetota</taxon>
        <taxon>Actinomycetes</taxon>
        <taxon>Pseudonocardiales</taxon>
        <taxon>Pseudonocardiaceae</taxon>
        <taxon>Actinokineospora</taxon>
    </lineage>
</organism>
<dbReference type="Proteomes" id="UP000019277">
    <property type="component" value="Unassembled WGS sequence"/>
</dbReference>
<comment type="caution">
    <text evidence="1">The sequence shown here is derived from an EMBL/GenBank/DDBJ whole genome shotgun (WGS) entry which is preliminary data.</text>
</comment>
<name>W7IZJ6_9PSEU</name>
<dbReference type="AlphaFoldDB" id="W7IZJ6"/>
<evidence type="ECO:0000313" key="1">
    <source>
        <dbReference type="EMBL" id="EWC62087.1"/>
    </source>
</evidence>
<dbReference type="EMBL" id="AYXG01000089">
    <property type="protein sequence ID" value="EWC62087.1"/>
    <property type="molecule type" value="Genomic_DNA"/>
</dbReference>